<sequence>MTGDVPTETGLPDDTKTDLPEDSTATDSPEGATMTEDPTMSETGVPEEASSTAYETVYVTEGANATMTGSLPEETSLDATATDEIAPEETGLDATATDESLSEETGLAEESEVGVANVESTKAGMPTKTVAGITGPGTGSAVPATTRSTLMTMVSIAPTKPVPSKTHGQDLQVPTPSAVRRRWL</sequence>
<evidence type="ECO:0000313" key="2">
    <source>
        <dbReference type="EMBL" id="KAF2702902.1"/>
    </source>
</evidence>
<feature type="region of interest" description="Disordered" evidence="1">
    <location>
        <begin position="159"/>
        <end position="184"/>
    </location>
</feature>
<reference evidence="2" key="1">
    <citation type="journal article" date="2020" name="Stud. Mycol.">
        <title>101 Dothideomycetes genomes: a test case for predicting lifestyles and emergence of pathogens.</title>
        <authorList>
            <person name="Haridas S."/>
            <person name="Albert R."/>
            <person name="Binder M."/>
            <person name="Bloem J."/>
            <person name="Labutti K."/>
            <person name="Salamov A."/>
            <person name="Andreopoulos B."/>
            <person name="Baker S."/>
            <person name="Barry K."/>
            <person name="Bills G."/>
            <person name="Bluhm B."/>
            <person name="Cannon C."/>
            <person name="Castanera R."/>
            <person name="Culley D."/>
            <person name="Daum C."/>
            <person name="Ezra D."/>
            <person name="Gonzalez J."/>
            <person name="Henrissat B."/>
            <person name="Kuo A."/>
            <person name="Liang C."/>
            <person name="Lipzen A."/>
            <person name="Lutzoni F."/>
            <person name="Magnuson J."/>
            <person name="Mondo S."/>
            <person name="Nolan M."/>
            <person name="Ohm R."/>
            <person name="Pangilinan J."/>
            <person name="Park H.-J."/>
            <person name="Ramirez L."/>
            <person name="Alfaro M."/>
            <person name="Sun H."/>
            <person name="Tritt A."/>
            <person name="Yoshinaga Y."/>
            <person name="Zwiers L.-H."/>
            <person name="Turgeon B."/>
            <person name="Goodwin S."/>
            <person name="Spatafora J."/>
            <person name="Crous P."/>
            <person name="Grigoriev I."/>
        </authorList>
    </citation>
    <scope>NUCLEOTIDE SEQUENCE</scope>
    <source>
        <strain evidence="2">CBS 279.74</strain>
    </source>
</reference>
<dbReference type="OrthoDB" id="10666293at2759"/>
<keyword evidence="3" id="KW-1185">Reference proteome</keyword>
<feature type="region of interest" description="Disordered" evidence="1">
    <location>
        <begin position="1"/>
        <end position="122"/>
    </location>
</feature>
<organism evidence="2 3">
    <name type="scientific">Pleomassaria siparia CBS 279.74</name>
    <dbReference type="NCBI Taxonomy" id="1314801"/>
    <lineage>
        <taxon>Eukaryota</taxon>
        <taxon>Fungi</taxon>
        <taxon>Dikarya</taxon>
        <taxon>Ascomycota</taxon>
        <taxon>Pezizomycotina</taxon>
        <taxon>Dothideomycetes</taxon>
        <taxon>Pleosporomycetidae</taxon>
        <taxon>Pleosporales</taxon>
        <taxon>Pleomassariaceae</taxon>
        <taxon>Pleomassaria</taxon>
    </lineage>
</organism>
<name>A0A6G1JRJ7_9PLEO</name>
<dbReference type="EMBL" id="MU005791">
    <property type="protein sequence ID" value="KAF2702902.1"/>
    <property type="molecule type" value="Genomic_DNA"/>
</dbReference>
<proteinExistence type="predicted"/>
<feature type="compositionally biased region" description="Acidic residues" evidence="1">
    <location>
        <begin position="100"/>
        <end position="112"/>
    </location>
</feature>
<gene>
    <name evidence="2" type="ORF">K504DRAFT_188292</name>
</gene>
<dbReference type="AlphaFoldDB" id="A0A6G1JRJ7"/>
<accession>A0A6G1JRJ7</accession>
<evidence type="ECO:0000256" key="1">
    <source>
        <dbReference type="SAM" id="MobiDB-lite"/>
    </source>
</evidence>
<protein>
    <submittedName>
        <fullName evidence="2">Uncharacterized protein</fullName>
    </submittedName>
</protein>
<dbReference type="Proteomes" id="UP000799428">
    <property type="component" value="Unassembled WGS sequence"/>
</dbReference>
<evidence type="ECO:0000313" key="3">
    <source>
        <dbReference type="Proteomes" id="UP000799428"/>
    </source>
</evidence>